<dbReference type="Proteomes" id="UP001412067">
    <property type="component" value="Unassembled WGS sequence"/>
</dbReference>
<dbReference type="Pfam" id="PF11779">
    <property type="entry name" value="SPT_ssu-like"/>
    <property type="match status" value="1"/>
</dbReference>
<evidence type="ECO:0000256" key="2">
    <source>
        <dbReference type="ARBA" id="ARBA00022692"/>
    </source>
</evidence>
<evidence type="ECO:0000313" key="7">
    <source>
        <dbReference type="EMBL" id="KAK8964659.1"/>
    </source>
</evidence>
<keyword evidence="2 6" id="KW-0812">Transmembrane</keyword>
<feature type="transmembrane region" description="Helical" evidence="6">
    <location>
        <begin position="22"/>
        <end position="44"/>
    </location>
</feature>
<proteinExistence type="predicted"/>
<evidence type="ECO:0000256" key="4">
    <source>
        <dbReference type="ARBA" id="ARBA00022989"/>
    </source>
</evidence>
<protein>
    <submittedName>
        <fullName evidence="7">Uncharacterized protein</fullName>
    </submittedName>
</protein>
<gene>
    <name evidence="7" type="ORF">KSP40_PGU009856</name>
</gene>
<comment type="caution">
    <text evidence="7">The sequence shown here is derived from an EMBL/GenBank/DDBJ whole genome shotgun (WGS) entry which is preliminary data.</text>
</comment>
<comment type="subcellular location">
    <subcellularLocation>
        <location evidence="1">Endoplasmic reticulum membrane</location>
        <topology evidence="1">Multi-pass membrane protein</topology>
    </subcellularLocation>
</comment>
<evidence type="ECO:0000256" key="3">
    <source>
        <dbReference type="ARBA" id="ARBA00022824"/>
    </source>
</evidence>
<sequence length="102" mass="12388">MNWVSRKIYLYNVTMGLYVLDWWEYCLFNALILVLLWFMFYNGFRSAKEFFNRLDLFWALPLYLFVKFSIPIRAVSWNQSNRITELNVQFGSILVVYGSVRF</sequence>
<keyword evidence="4 6" id="KW-1133">Transmembrane helix</keyword>
<evidence type="ECO:0000256" key="5">
    <source>
        <dbReference type="ARBA" id="ARBA00023136"/>
    </source>
</evidence>
<feature type="transmembrane region" description="Helical" evidence="6">
    <location>
        <begin position="56"/>
        <end position="76"/>
    </location>
</feature>
<name>A0ABR2MLS8_9ASPA</name>
<evidence type="ECO:0000313" key="8">
    <source>
        <dbReference type="Proteomes" id="UP001412067"/>
    </source>
</evidence>
<evidence type="ECO:0000256" key="1">
    <source>
        <dbReference type="ARBA" id="ARBA00004477"/>
    </source>
</evidence>
<accession>A0ABR2MLS8</accession>
<keyword evidence="5 6" id="KW-0472">Membrane</keyword>
<organism evidence="7 8">
    <name type="scientific">Platanthera guangdongensis</name>
    <dbReference type="NCBI Taxonomy" id="2320717"/>
    <lineage>
        <taxon>Eukaryota</taxon>
        <taxon>Viridiplantae</taxon>
        <taxon>Streptophyta</taxon>
        <taxon>Embryophyta</taxon>
        <taxon>Tracheophyta</taxon>
        <taxon>Spermatophyta</taxon>
        <taxon>Magnoliopsida</taxon>
        <taxon>Liliopsida</taxon>
        <taxon>Asparagales</taxon>
        <taxon>Orchidaceae</taxon>
        <taxon>Orchidoideae</taxon>
        <taxon>Orchideae</taxon>
        <taxon>Orchidinae</taxon>
        <taxon>Platanthera</taxon>
    </lineage>
</organism>
<reference evidence="7 8" key="1">
    <citation type="journal article" date="2022" name="Nat. Plants">
        <title>Genomes of leafy and leafless Platanthera orchids illuminate the evolution of mycoheterotrophy.</title>
        <authorList>
            <person name="Li M.H."/>
            <person name="Liu K.W."/>
            <person name="Li Z."/>
            <person name="Lu H.C."/>
            <person name="Ye Q.L."/>
            <person name="Zhang D."/>
            <person name="Wang J.Y."/>
            <person name="Li Y.F."/>
            <person name="Zhong Z.M."/>
            <person name="Liu X."/>
            <person name="Yu X."/>
            <person name="Liu D.K."/>
            <person name="Tu X.D."/>
            <person name="Liu B."/>
            <person name="Hao Y."/>
            <person name="Liao X.Y."/>
            <person name="Jiang Y.T."/>
            <person name="Sun W.H."/>
            <person name="Chen J."/>
            <person name="Chen Y.Q."/>
            <person name="Ai Y."/>
            <person name="Zhai J.W."/>
            <person name="Wu S.S."/>
            <person name="Zhou Z."/>
            <person name="Hsiao Y.Y."/>
            <person name="Wu W.L."/>
            <person name="Chen Y.Y."/>
            <person name="Lin Y.F."/>
            <person name="Hsu J.L."/>
            <person name="Li C.Y."/>
            <person name="Wang Z.W."/>
            <person name="Zhao X."/>
            <person name="Zhong W.Y."/>
            <person name="Ma X.K."/>
            <person name="Ma L."/>
            <person name="Huang J."/>
            <person name="Chen G.Z."/>
            <person name="Huang M.Z."/>
            <person name="Huang L."/>
            <person name="Peng D.H."/>
            <person name="Luo Y.B."/>
            <person name="Zou S.Q."/>
            <person name="Chen S.P."/>
            <person name="Lan S."/>
            <person name="Tsai W.C."/>
            <person name="Van de Peer Y."/>
            <person name="Liu Z.J."/>
        </authorList>
    </citation>
    <scope>NUCLEOTIDE SEQUENCE [LARGE SCALE GENOMIC DNA]</scope>
    <source>
        <strain evidence="7">Lor288</strain>
    </source>
</reference>
<dbReference type="EMBL" id="JBBWWR010000006">
    <property type="protein sequence ID" value="KAK8964659.1"/>
    <property type="molecule type" value="Genomic_DNA"/>
</dbReference>
<keyword evidence="3" id="KW-0256">Endoplasmic reticulum</keyword>
<dbReference type="PANTHER" id="PTHR33727">
    <property type="entry name" value="OS07G0446900 PROTEIN"/>
    <property type="match status" value="1"/>
</dbReference>
<keyword evidence="8" id="KW-1185">Reference proteome</keyword>
<evidence type="ECO:0000256" key="6">
    <source>
        <dbReference type="SAM" id="Phobius"/>
    </source>
</evidence>
<dbReference type="InterPro" id="IPR024512">
    <property type="entry name" value="Ser_palmitoyltrfase_ssu-like"/>
</dbReference>
<dbReference type="PANTHER" id="PTHR33727:SF5">
    <property type="entry name" value="PROTEIN, PUTATIVE (DUF3317)-RELATED"/>
    <property type="match status" value="1"/>
</dbReference>